<evidence type="ECO:0000313" key="1">
    <source>
        <dbReference type="EMBL" id="KAK8852482.1"/>
    </source>
</evidence>
<sequence length="114" mass="13409">MIKDVINATRLHCKLKIRFSEDLDFEVEIDSMIAPLGSQESNQQPPEEEQIPSYLITINSKLQPHPKNQISDQIISSTKQNTFLDYKIITHYSHEFSEFAYSILFNFQKHNYFL</sequence>
<keyword evidence="2" id="KW-1185">Reference proteome</keyword>
<organism evidence="1 2">
    <name type="scientific">Tritrichomonas musculus</name>
    <dbReference type="NCBI Taxonomy" id="1915356"/>
    <lineage>
        <taxon>Eukaryota</taxon>
        <taxon>Metamonada</taxon>
        <taxon>Parabasalia</taxon>
        <taxon>Tritrichomonadida</taxon>
        <taxon>Tritrichomonadidae</taxon>
        <taxon>Tritrichomonas</taxon>
    </lineage>
</organism>
<gene>
    <name evidence="1" type="ORF">M9Y10_017458</name>
</gene>
<name>A0ABR2HTY7_9EUKA</name>
<protein>
    <submittedName>
        <fullName evidence="1">Uncharacterized protein</fullName>
    </submittedName>
</protein>
<evidence type="ECO:0000313" key="2">
    <source>
        <dbReference type="Proteomes" id="UP001470230"/>
    </source>
</evidence>
<dbReference type="Proteomes" id="UP001470230">
    <property type="component" value="Unassembled WGS sequence"/>
</dbReference>
<proteinExistence type="predicted"/>
<accession>A0ABR2HTY7</accession>
<comment type="caution">
    <text evidence="1">The sequence shown here is derived from an EMBL/GenBank/DDBJ whole genome shotgun (WGS) entry which is preliminary data.</text>
</comment>
<reference evidence="1 2" key="1">
    <citation type="submission" date="2024-04" db="EMBL/GenBank/DDBJ databases">
        <title>Tritrichomonas musculus Genome.</title>
        <authorList>
            <person name="Alves-Ferreira E."/>
            <person name="Grigg M."/>
            <person name="Lorenzi H."/>
            <person name="Galac M."/>
        </authorList>
    </citation>
    <scope>NUCLEOTIDE SEQUENCE [LARGE SCALE GENOMIC DNA]</scope>
    <source>
        <strain evidence="1 2">EAF2021</strain>
    </source>
</reference>
<dbReference type="EMBL" id="JAPFFF010000023">
    <property type="protein sequence ID" value="KAK8852482.1"/>
    <property type="molecule type" value="Genomic_DNA"/>
</dbReference>